<feature type="non-terminal residue" evidence="1">
    <location>
        <position position="212"/>
    </location>
</feature>
<proteinExistence type="predicted"/>
<dbReference type="SUPFAM" id="SSF57362">
    <property type="entry name" value="BPTI-like"/>
    <property type="match status" value="1"/>
</dbReference>
<name>A0A8J9VN48_9NEOP</name>
<evidence type="ECO:0000313" key="1">
    <source>
        <dbReference type="EMBL" id="CAH0726208.1"/>
    </source>
</evidence>
<dbReference type="OrthoDB" id="7460392at2759"/>
<keyword evidence="2" id="KW-1185">Reference proteome</keyword>
<gene>
    <name evidence="1" type="ORF">BINO364_LOCUS11693</name>
</gene>
<evidence type="ECO:0000313" key="2">
    <source>
        <dbReference type="Proteomes" id="UP000838878"/>
    </source>
</evidence>
<dbReference type="InterPro" id="IPR036880">
    <property type="entry name" value="Kunitz_BPTI_sf"/>
</dbReference>
<protein>
    <recommendedName>
        <fullName evidence="3">BPTI/Kunitz inhibitor domain-containing protein</fullName>
    </recommendedName>
</protein>
<sequence>MESKNLPPEACFANFRWEDCGRPPVKVLYYWKPGSRCEVGVWRGCFPNMNMFKNEYECVATCIFTARAESSDYHALKEPDISESATTFENETSVDNLKLSLDEGNTTYAVNQTITGNSSIAGNATKISPDEGNTTYAVNQTITGNSSVAGNATKISSDEGNTTYAVNQTIAGNSSIAGSATKISSDEGNTTYAVNQTITGNSSIAGNATKIN</sequence>
<organism evidence="1 2">
    <name type="scientific">Brenthis ino</name>
    <name type="common">lesser marbled fritillary</name>
    <dbReference type="NCBI Taxonomy" id="405034"/>
    <lineage>
        <taxon>Eukaryota</taxon>
        <taxon>Metazoa</taxon>
        <taxon>Ecdysozoa</taxon>
        <taxon>Arthropoda</taxon>
        <taxon>Hexapoda</taxon>
        <taxon>Insecta</taxon>
        <taxon>Pterygota</taxon>
        <taxon>Neoptera</taxon>
        <taxon>Endopterygota</taxon>
        <taxon>Lepidoptera</taxon>
        <taxon>Glossata</taxon>
        <taxon>Ditrysia</taxon>
        <taxon>Papilionoidea</taxon>
        <taxon>Nymphalidae</taxon>
        <taxon>Heliconiinae</taxon>
        <taxon>Argynnini</taxon>
        <taxon>Brenthis</taxon>
    </lineage>
</organism>
<reference evidence="1" key="1">
    <citation type="submission" date="2021-12" db="EMBL/GenBank/DDBJ databases">
        <authorList>
            <person name="Martin H S."/>
        </authorList>
    </citation>
    <scope>NUCLEOTIDE SEQUENCE</scope>
</reference>
<evidence type="ECO:0008006" key="3">
    <source>
        <dbReference type="Google" id="ProtNLM"/>
    </source>
</evidence>
<dbReference type="GO" id="GO:0004867">
    <property type="term" value="F:serine-type endopeptidase inhibitor activity"/>
    <property type="evidence" value="ECO:0007669"/>
    <property type="project" value="InterPro"/>
</dbReference>
<dbReference type="EMBL" id="OV170225">
    <property type="protein sequence ID" value="CAH0726208.1"/>
    <property type="molecule type" value="Genomic_DNA"/>
</dbReference>
<dbReference type="Proteomes" id="UP000838878">
    <property type="component" value="Chromosome 5"/>
</dbReference>
<accession>A0A8J9VN48</accession>
<dbReference type="AlphaFoldDB" id="A0A8J9VN48"/>